<comment type="caution">
    <text evidence="1">The sequence shown here is derived from an EMBL/GenBank/DDBJ whole genome shotgun (WGS) entry which is preliminary data.</text>
</comment>
<proteinExistence type="predicted"/>
<dbReference type="Proteomes" id="UP000585272">
    <property type="component" value="Unassembled WGS sequence"/>
</dbReference>
<organism evidence="1 2">
    <name type="scientific">Conexibacter arvalis</name>
    <dbReference type="NCBI Taxonomy" id="912552"/>
    <lineage>
        <taxon>Bacteria</taxon>
        <taxon>Bacillati</taxon>
        <taxon>Actinomycetota</taxon>
        <taxon>Thermoleophilia</taxon>
        <taxon>Solirubrobacterales</taxon>
        <taxon>Conexibacteraceae</taxon>
        <taxon>Conexibacter</taxon>
    </lineage>
</organism>
<sequence>MGAIAIEFEKPRQGRRYRSLIHRPDGLVVAFEGGAYNKVGGPAREVPHDLAHLIVEEELGLRAGVWGVLAAGGMFAHATVVSGRRAPHAARRGREAIDRAGDRIMQAEILTRAVCDVALAGRPADPRTIRREIGERWWSDDVTAAAIDRARERLHDAASRWAALAPAATLREAWRLPLP</sequence>
<gene>
    <name evidence="1" type="ORF">BDZ31_001859</name>
</gene>
<dbReference type="AlphaFoldDB" id="A0A840IDG5"/>
<keyword evidence="2" id="KW-1185">Reference proteome</keyword>
<name>A0A840IDG5_9ACTN</name>
<reference evidence="1 2" key="1">
    <citation type="submission" date="2020-08" db="EMBL/GenBank/DDBJ databases">
        <title>Genomic Encyclopedia of Archaeal and Bacterial Type Strains, Phase II (KMG-II): from individual species to whole genera.</title>
        <authorList>
            <person name="Goeker M."/>
        </authorList>
    </citation>
    <scope>NUCLEOTIDE SEQUENCE [LARGE SCALE GENOMIC DNA]</scope>
    <source>
        <strain evidence="1 2">DSM 23288</strain>
    </source>
</reference>
<dbReference type="EMBL" id="JACHNU010000002">
    <property type="protein sequence ID" value="MBB4662273.1"/>
    <property type="molecule type" value="Genomic_DNA"/>
</dbReference>
<dbReference type="RefSeq" id="WP_343075558.1">
    <property type="nucleotide sequence ID" value="NZ_JACHNU010000002.1"/>
</dbReference>
<evidence type="ECO:0000313" key="2">
    <source>
        <dbReference type="Proteomes" id="UP000585272"/>
    </source>
</evidence>
<accession>A0A840IDG5</accession>
<evidence type="ECO:0000313" key="1">
    <source>
        <dbReference type="EMBL" id="MBB4662273.1"/>
    </source>
</evidence>
<protein>
    <submittedName>
        <fullName evidence="1">Uncharacterized protein</fullName>
    </submittedName>
</protein>